<reference evidence="2" key="1">
    <citation type="submission" date="2023-05" db="EMBL/GenBank/DDBJ databases">
        <title>Nepenthes gracilis genome sequencing.</title>
        <authorList>
            <person name="Fukushima K."/>
        </authorList>
    </citation>
    <scope>NUCLEOTIDE SEQUENCE</scope>
    <source>
        <strain evidence="2">SING2019-196</strain>
    </source>
</reference>
<keyword evidence="3" id="KW-1185">Reference proteome</keyword>
<feature type="compositionally biased region" description="Low complexity" evidence="1">
    <location>
        <begin position="81"/>
        <end position="93"/>
    </location>
</feature>
<feature type="compositionally biased region" description="Polar residues" evidence="1">
    <location>
        <begin position="94"/>
        <end position="110"/>
    </location>
</feature>
<gene>
    <name evidence="2" type="ORF">Nepgr_022808</name>
</gene>
<feature type="compositionally biased region" description="Polar residues" evidence="1">
    <location>
        <begin position="19"/>
        <end position="31"/>
    </location>
</feature>
<comment type="caution">
    <text evidence="2">The sequence shown here is derived from an EMBL/GenBank/DDBJ whole genome shotgun (WGS) entry which is preliminary data.</text>
</comment>
<protein>
    <submittedName>
        <fullName evidence="2">Uncharacterized protein</fullName>
    </submittedName>
</protein>
<sequence length="110" mass="12220">MAALGQQHTNMFADKEPDPSSTAYTSQISVKTSRRSLHRTASPIRSNQRSKFQKSYSKTWPEQPKTSLEQQYHNSKNPRDAPTAAAESTASASLQNTRLQAATQKLQQGN</sequence>
<dbReference type="EMBL" id="BSYO01000022">
    <property type="protein sequence ID" value="GMH20966.1"/>
    <property type="molecule type" value="Genomic_DNA"/>
</dbReference>
<dbReference type="AlphaFoldDB" id="A0AAD3T1M7"/>
<feature type="compositionally biased region" description="Polar residues" evidence="1">
    <location>
        <begin position="1"/>
        <end position="10"/>
    </location>
</feature>
<accession>A0AAD3T1M7</accession>
<proteinExistence type="predicted"/>
<dbReference type="Proteomes" id="UP001279734">
    <property type="component" value="Unassembled WGS sequence"/>
</dbReference>
<evidence type="ECO:0000313" key="2">
    <source>
        <dbReference type="EMBL" id="GMH20966.1"/>
    </source>
</evidence>
<name>A0AAD3T1M7_NEPGR</name>
<organism evidence="2 3">
    <name type="scientific">Nepenthes gracilis</name>
    <name type="common">Slender pitcher plant</name>
    <dbReference type="NCBI Taxonomy" id="150966"/>
    <lineage>
        <taxon>Eukaryota</taxon>
        <taxon>Viridiplantae</taxon>
        <taxon>Streptophyta</taxon>
        <taxon>Embryophyta</taxon>
        <taxon>Tracheophyta</taxon>
        <taxon>Spermatophyta</taxon>
        <taxon>Magnoliopsida</taxon>
        <taxon>eudicotyledons</taxon>
        <taxon>Gunneridae</taxon>
        <taxon>Pentapetalae</taxon>
        <taxon>Caryophyllales</taxon>
        <taxon>Nepenthaceae</taxon>
        <taxon>Nepenthes</taxon>
    </lineage>
</organism>
<evidence type="ECO:0000313" key="3">
    <source>
        <dbReference type="Proteomes" id="UP001279734"/>
    </source>
</evidence>
<feature type="region of interest" description="Disordered" evidence="1">
    <location>
        <begin position="1"/>
        <end position="110"/>
    </location>
</feature>
<feature type="compositionally biased region" description="Polar residues" evidence="1">
    <location>
        <begin position="43"/>
        <end position="75"/>
    </location>
</feature>
<evidence type="ECO:0000256" key="1">
    <source>
        <dbReference type="SAM" id="MobiDB-lite"/>
    </source>
</evidence>